<accession>A0A3Q8XLK2</accession>
<reference evidence="2 3" key="1">
    <citation type="submission" date="2018-09" db="EMBL/GenBank/DDBJ databases">
        <title>Marinorhizobium profundi gen. nov., sp. nov., isolated from a deep-sea sediment sample from the New Britain Trench and proposal of Marinorhizobiaceae fam. nov. in the order Rhizobiales of the class Alphaproteobacteria.</title>
        <authorList>
            <person name="Cao J."/>
        </authorList>
    </citation>
    <scope>NUCLEOTIDE SEQUENCE [LARGE SCALE GENOMIC DNA]</scope>
    <source>
        <strain evidence="2 3">WS11</strain>
    </source>
</reference>
<name>A0A3Q8XLK2_9HYPH</name>
<evidence type="ECO:0000313" key="2">
    <source>
        <dbReference type="EMBL" id="AZN70365.1"/>
    </source>
</evidence>
<proteinExistence type="predicted"/>
<feature type="compositionally biased region" description="Basic and acidic residues" evidence="1">
    <location>
        <begin position="1"/>
        <end position="28"/>
    </location>
</feature>
<feature type="compositionally biased region" description="Basic and acidic residues" evidence="1">
    <location>
        <begin position="109"/>
        <end position="119"/>
    </location>
</feature>
<dbReference type="EMBL" id="CP032509">
    <property type="protein sequence ID" value="AZN70365.1"/>
    <property type="molecule type" value="Genomic_DNA"/>
</dbReference>
<keyword evidence="3" id="KW-1185">Reference proteome</keyword>
<evidence type="ECO:0000313" key="3">
    <source>
        <dbReference type="Proteomes" id="UP000268192"/>
    </source>
</evidence>
<dbReference type="AlphaFoldDB" id="A0A3Q8XLK2"/>
<gene>
    <name evidence="2" type="ORF">D5400_02905</name>
</gene>
<evidence type="ECO:0000256" key="1">
    <source>
        <dbReference type="SAM" id="MobiDB-lite"/>
    </source>
</evidence>
<organism evidence="2 3">
    <name type="scientific">Georhizobium profundi</name>
    <dbReference type="NCBI Taxonomy" id="2341112"/>
    <lineage>
        <taxon>Bacteria</taxon>
        <taxon>Pseudomonadati</taxon>
        <taxon>Pseudomonadota</taxon>
        <taxon>Alphaproteobacteria</taxon>
        <taxon>Hyphomicrobiales</taxon>
        <taxon>Rhizobiaceae</taxon>
        <taxon>Georhizobium</taxon>
    </lineage>
</organism>
<sequence length="119" mass="13235">METNMSDRPEGEREHTTRKEDYKAYTERDIDEGWPYSDEPGNEESRLQGNRPYADEELEEVPAGVDGFHVEELPDPVGGSGQIGVEGDIEAEDEIDEGADPDESADPEVDPRPVDKDAD</sequence>
<feature type="region of interest" description="Disordered" evidence="1">
    <location>
        <begin position="1"/>
        <end position="119"/>
    </location>
</feature>
<dbReference type="KEGG" id="abaw:D5400_02905"/>
<feature type="compositionally biased region" description="Acidic residues" evidence="1">
    <location>
        <begin position="87"/>
        <end position="108"/>
    </location>
</feature>
<protein>
    <submittedName>
        <fullName evidence="2">Uncharacterized protein</fullName>
    </submittedName>
</protein>
<dbReference type="Proteomes" id="UP000268192">
    <property type="component" value="Chromosome"/>
</dbReference>